<feature type="region of interest" description="Disordered" evidence="1">
    <location>
        <begin position="41"/>
        <end position="60"/>
    </location>
</feature>
<proteinExistence type="predicted"/>
<sequence length="60" mass="6802">GGHKLAGTQSDSRPEEVCRKKDRTRMKFMVKRGWSELSMDDGEEMNKARGGEKQKCGTLE</sequence>
<dbReference type="Proteomes" id="UP000265520">
    <property type="component" value="Unassembled WGS sequence"/>
</dbReference>
<keyword evidence="3" id="KW-1185">Reference proteome</keyword>
<name>A0A392V6M7_9FABA</name>
<reference evidence="2 3" key="1">
    <citation type="journal article" date="2018" name="Front. Plant Sci.">
        <title>Red Clover (Trifolium pratense) and Zigzag Clover (T. medium) - A Picture of Genomic Similarities and Differences.</title>
        <authorList>
            <person name="Dluhosova J."/>
            <person name="Istvanek J."/>
            <person name="Nedelnik J."/>
            <person name="Repkova J."/>
        </authorList>
    </citation>
    <scope>NUCLEOTIDE SEQUENCE [LARGE SCALE GENOMIC DNA]</scope>
    <source>
        <strain evidence="3">cv. 10/8</strain>
        <tissue evidence="2">Leaf</tissue>
    </source>
</reference>
<accession>A0A392V6M7</accession>
<feature type="non-terminal residue" evidence="2">
    <location>
        <position position="1"/>
    </location>
</feature>
<protein>
    <submittedName>
        <fullName evidence="2">Uncharacterized protein</fullName>
    </submittedName>
</protein>
<feature type="compositionally biased region" description="Basic and acidic residues" evidence="1">
    <location>
        <begin position="44"/>
        <end position="60"/>
    </location>
</feature>
<evidence type="ECO:0000256" key="1">
    <source>
        <dbReference type="SAM" id="MobiDB-lite"/>
    </source>
</evidence>
<evidence type="ECO:0000313" key="2">
    <source>
        <dbReference type="EMBL" id="MCI82495.1"/>
    </source>
</evidence>
<dbReference type="AlphaFoldDB" id="A0A392V6M7"/>
<evidence type="ECO:0000313" key="3">
    <source>
        <dbReference type="Proteomes" id="UP000265520"/>
    </source>
</evidence>
<feature type="region of interest" description="Disordered" evidence="1">
    <location>
        <begin position="1"/>
        <end position="23"/>
    </location>
</feature>
<dbReference type="EMBL" id="LXQA011044920">
    <property type="protein sequence ID" value="MCI82495.1"/>
    <property type="molecule type" value="Genomic_DNA"/>
</dbReference>
<organism evidence="2 3">
    <name type="scientific">Trifolium medium</name>
    <dbReference type="NCBI Taxonomy" id="97028"/>
    <lineage>
        <taxon>Eukaryota</taxon>
        <taxon>Viridiplantae</taxon>
        <taxon>Streptophyta</taxon>
        <taxon>Embryophyta</taxon>
        <taxon>Tracheophyta</taxon>
        <taxon>Spermatophyta</taxon>
        <taxon>Magnoliopsida</taxon>
        <taxon>eudicotyledons</taxon>
        <taxon>Gunneridae</taxon>
        <taxon>Pentapetalae</taxon>
        <taxon>rosids</taxon>
        <taxon>fabids</taxon>
        <taxon>Fabales</taxon>
        <taxon>Fabaceae</taxon>
        <taxon>Papilionoideae</taxon>
        <taxon>50 kb inversion clade</taxon>
        <taxon>NPAAA clade</taxon>
        <taxon>Hologalegina</taxon>
        <taxon>IRL clade</taxon>
        <taxon>Trifolieae</taxon>
        <taxon>Trifolium</taxon>
    </lineage>
</organism>
<comment type="caution">
    <text evidence="2">The sequence shown here is derived from an EMBL/GenBank/DDBJ whole genome shotgun (WGS) entry which is preliminary data.</text>
</comment>